<sequence length="109" mass="12066">MDNDLIRDMFDSLGEVTIRRMFGGKGIYHQGRILALEVSGEVLLKADAESAPDFADAGASQWIYDGKSKPVAMPYWSIPDQALDDPEELAKWVGLAWQAALRARKQGVQ</sequence>
<gene>
    <name evidence="2" type="ORF">GTW23_07295</name>
</gene>
<dbReference type="InterPro" id="IPR047525">
    <property type="entry name" value="TfoX-like"/>
</dbReference>
<dbReference type="InterPro" id="IPR007076">
    <property type="entry name" value="TfoX_N"/>
</dbReference>
<dbReference type="Proteomes" id="UP001320715">
    <property type="component" value="Unassembled WGS sequence"/>
</dbReference>
<dbReference type="PANTHER" id="PTHR36121">
    <property type="entry name" value="PROTEIN SXY"/>
    <property type="match status" value="1"/>
</dbReference>
<dbReference type="SUPFAM" id="SSF159894">
    <property type="entry name" value="YgaC/TfoX-N like"/>
    <property type="match status" value="1"/>
</dbReference>
<evidence type="ECO:0000313" key="2">
    <source>
        <dbReference type="EMBL" id="MCO6407980.1"/>
    </source>
</evidence>
<proteinExistence type="predicted"/>
<reference evidence="2 3" key="1">
    <citation type="submission" date="2020-01" db="EMBL/GenBank/DDBJ databases">
        <title>Genomes of bacteria type strains.</title>
        <authorList>
            <person name="Chen J."/>
            <person name="Zhu S."/>
            <person name="Yang J."/>
        </authorList>
    </citation>
    <scope>NUCLEOTIDE SEQUENCE [LARGE SCALE GENOMIC DNA]</scope>
    <source>
        <strain evidence="2 3">DSM 16655</strain>
    </source>
</reference>
<feature type="domain" description="TfoX N-terminal" evidence="1">
    <location>
        <begin position="8"/>
        <end position="100"/>
    </location>
</feature>
<evidence type="ECO:0000259" key="1">
    <source>
        <dbReference type="Pfam" id="PF04993"/>
    </source>
</evidence>
<dbReference type="RefSeq" id="WP_252915238.1">
    <property type="nucleotide sequence ID" value="NZ_JAAAML010000001.1"/>
</dbReference>
<evidence type="ECO:0000313" key="3">
    <source>
        <dbReference type="Proteomes" id="UP001320715"/>
    </source>
</evidence>
<comment type="caution">
    <text evidence="2">The sequence shown here is derived from an EMBL/GenBank/DDBJ whole genome shotgun (WGS) entry which is preliminary data.</text>
</comment>
<dbReference type="Pfam" id="PF04993">
    <property type="entry name" value="TfoX_N"/>
    <property type="match status" value="1"/>
</dbReference>
<dbReference type="PANTHER" id="PTHR36121:SF1">
    <property type="entry name" value="PROTEIN SXY"/>
    <property type="match status" value="1"/>
</dbReference>
<dbReference type="EMBL" id="JAAAML010000001">
    <property type="protein sequence ID" value="MCO6407980.1"/>
    <property type="molecule type" value="Genomic_DNA"/>
</dbReference>
<protein>
    <submittedName>
        <fullName evidence="2">Competence protein TfoX</fullName>
    </submittedName>
</protein>
<dbReference type="Gene3D" id="3.30.1460.30">
    <property type="entry name" value="YgaC/TfoX-N like chaperone"/>
    <property type="match status" value="1"/>
</dbReference>
<name>A0ABT1CP62_9HYPH</name>
<accession>A0ABT1CP62</accession>
<organism evidence="2 3">
    <name type="scientific">Hoeflea alexandrii</name>
    <dbReference type="NCBI Taxonomy" id="288436"/>
    <lineage>
        <taxon>Bacteria</taxon>
        <taxon>Pseudomonadati</taxon>
        <taxon>Pseudomonadota</taxon>
        <taxon>Alphaproteobacteria</taxon>
        <taxon>Hyphomicrobiales</taxon>
        <taxon>Rhizobiaceae</taxon>
        <taxon>Hoeflea</taxon>
    </lineage>
</organism>
<keyword evidence="3" id="KW-1185">Reference proteome</keyword>